<evidence type="ECO:0000259" key="1">
    <source>
        <dbReference type="PROSITE" id="PS51704"/>
    </source>
</evidence>
<accession>A0A645GFR8</accession>
<dbReference type="InterPro" id="IPR017946">
    <property type="entry name" value="PLC-like_Pdiesterase_TIM-brl"/>
</dbReference>
<dbReference type="Pfam" id="PF03009">
    <property type="entry name" value="GDPD"/>
    <property type="match status" value="1"/>
</dbReference>
<sequence>MIIEIKPHSSAANENRAVTAVLDLVKNSGVVDKVDYISFSQNICNGLIAANPQNRVAYLNGNLSPEALNADGYWGLDYSSAILKANTGWVQSARSLGLTTNVWTVNSNADFDYFITMGVDFITTDQPQLLKELLSSK</sequence>
<proteinExistence type="predicted"/>
<feature type="domain" description="GP-PDE" evidence="1">
    <location>
        <begin position="1"/>
        <end position="134"/>
    </location>
</feature>
<dbReference type="GO" id="GO:0008081">
    <property type="term" value="F:phosphoric diester hydrolase activity"/>
    <property type="evidence" value="ECO:0007669"/>
    <property type="project" value="InterPro"/>
</dbReference>
<dbReference type="AlphaFoldDB" id="A0A645GFR8"/>
<organism evidence="2">
    <name type="scientific">bioreactor metagenome</name>
    <dbReference type="NCBI Taxonomy" id="1076179"/>
    <lineage>
        <taxon>unclassified sequences</taxon>
        <taxon>metagenomes</taxon>
        <taxon>ecological metagenomes</taxon>
    </lineage>
</organism>
<dbReference type="InterPro" id="IPR030395">
    <property type="entry name" value="GP_PDE_dom"/>
</dbReference>
<gene>
    <name evidence="2" type="ORF">SDC9_173153</name>
</gene>
<comment type="caution">
    <text evidence="2">The sequence shown here is derived from an EMBL/GenBank/DDBJ whole genome shotgun (WGS) entry which is preliminary data.</text>
</comment>
<dbReference type="Gene3D" id="3.20.20.190">
    <property type="entry name" value="Phosphatidylinositol (PI) phosphodiesterase"/>
    <property type="match status" value="1"/>
</dbReference>
<dbReference type="GO" id="GO:0006629">
    <property type="term" value="P:lipid metabolic process"/>
    <property type="evidence" value="ECO:0007669"/>
    <property type="project" value="InterPro"/>
</dbReference>
<dbReference type="PANTHER" id="PTHR46211">
    <property type="entry name" value="GLYCEROPHOSPHORYL DIESTER PHOSPHODIESTERASE"/>
    <property type="match status" value="1"/>
</dbReference>
<dbReference type="PANTHER" id="PTHR46211:SF1">
    <property type="entry name" value="GLYCEROPHOSPHODIESTER PHOSPHODIESTERASE, CYTOPLASMIC"/>
    <property type="match status" value="1"/>
</dbReference>
<dbReference type="EMBL" id="VSSQ01075013">
    <property type="protein sequence ID" value="MPN25738.1"/>
    <property type="molecule type" value="Genomic_DNA"/>
</dbReference>
<dbReference type="SUPFAM" id="SSF51695">
    <property type="entry name" value="PLC-like phosphodiesterases"/>
    <property type="match status" value="1"/>
</dbReference>
<reference evidence="2" key="1">
    <citation type="submission" date="2019-08" db="EMBL/GenBank/DDBJ databases">
        <authorList>
            <person name="Kucharzyk K."/>
            <person name="Murdoch R.W."/>
            <person name="Higgins S."/>
            <person name="Loffler F."/>
        </authorList>
    </citation>
    <scope>NUCLEOTIDE SEQUENCE</scope>
</reference>
<name>A0A645GFR8_9ZZZZ</name>
<evidence type="ECO:0000313" key="2">
    <source>
        <dbReference type="EMBL" id="MPN25738.1"/>
    </source>
</evidence>
<protein>
    <recommendedName>
        <fullName evidence="1">GP-PDE domain-containing protein</fullName>
    </recommendedName>
</protein>
<dbReference type="PROSITE" id="PS51704">
    <property type="entry name" value="GP_PDE"/>
    <property type="match status" value="1"/>
</dbReference>